<proteinExistence type="predicted"/>
<evidence type="ECO:0000259" key="3">
    <source>
        <dbReference type="Pfam" id="PF25390"/>
    </source>
</evidence>
<evidence type="ECO:0000256" key="1">
    <source>
        <dbReference type="ARBA" id="ARBA00022737"/>
    </source>
</evidence>
<dbReference type="SUPFAM" id="SSF50985">
    <property type="entry name" value="RCC1/BLIP-II"/>
    <property type="match status" value="1"/>
</dbReference>
<dbReference type="AlphaFoldDB" id="A0A4P2R566"/>
<feature type="chain" id="PRO_5020232568" description="RCC1-like domain-containing protein" evidence="2">
    <location>
        <begin position="22"/>
        <end position="494"/>
    </location>
</feature>
<feature type="domain" description="RCC1-like" evidence="3">
    <location>
        <begin position="135"/>
        <end position="428"/>
    </location>
</feature>
<gene>
    <name evidence="4" type="ORF">SOCE836_101640</name>
</gene>
<dbReference type="InterPro" id="IPR058923">
    <property type="entry name" value="RCC1-like_dom"/>
</dbReference>
<dbReference type="Pfam" id="PF13540">
    <property type="entry name" value="RCC1_2"/>
    <property type="match status" value="1"/>
</dbReference>
<dbReference type="Gene3D" id="2.130.10.30">
    <property type="entry name" value="Regulator of chromosome condensation 1/beta-lactamase-inhibitor protein II"/>
    <property type="match status" value="2"/>
</dbReference>
<sequence length="494" mass="49686">MTHMPRLLTNSLALFTLALCAGCSPSERNFATGTGGQGGDAGHGGAGGAGAGGGAGGAGGKGDACASPADCPAADNETPTCEAGVCGVACGAGFLDCDAAAPGCETRANDPEHCGACGNRCATSCVEADEGAFCNDPIEISAGFAHTCVLRRDGSVWCWGRNAFAEAGKPAAEPVVPLPAQVALPGKALHVAAGGGFARDDDQFPAHSCAILEDTTVTCWGRGTLGQLGNGSFYAASEPARVPSLINVVQLSLGAAHSCAVKTGDELYCWGTDDEGQLGNGESPQTGTPDFIRSDIRQVAAGQDHTCAIKASDRGLLCWGRNFDGQLGIGARENATSAVEVAAPLTAGVDEVAAGDRHTCARKGVEVYCFGNDYNGAVGADRYGPVPEPTLVAVPQAASIDVGRERSGAVSGAARGLKMWGVGALGHGKPGLSSQPVDVPIDGVAQLAAGYHHTCALRTTGEVLCWGENTDGQLGVGLDVREEQLSPVAVKLAP</sequence>
<dbReference type="Pfam" id="PF25390">
    <property type="entry name" value="WD40_RLD"/>
    <property type="match status" value="1"/>
</dbReference>
<name>A0A4P2R566_SORCE</name>
<evidence type="ECO:0000256" key="2">
    <source>
        <dbReference type="SAM" id="SignalP"/>
    </source>
</evidence>
<keyword evidence="2" id="KW-0732">Signal</keyword>
<dbReference type="PANTHER" id="PTHR22870">
    <property type="entry name" value="REGULATOR OF CHROMOSOME CONDENSATION"/>
    <property type="match status" value="1"/>
</dbReference>
<dbReference type="InterPro" id="IPR000408">
    <property type="entry name" value="Reg_chr_condens"/>
</dbReference>
<accession>A0A4P2R566</accession>
<evidence type="ECO:0000313" key="4">
    <source>
        <dbReference type="EMBL" id="AUX37926.1"/>
    </source>
</evidence>
<dbReference type="PROSITE" id="PS50012">
    <property type="entry name" value="RCC1_3"/>
    <property type="match status" value="5"/>
</dbReference>
<keyword evidence="1" id="KW-0677">Repeat</keyword>
<dbReference type="InterPro" id="IPR051210">
    <property type="entry name" value="Ub_ligase/GEF_domain"/>
</dbReference>
<dbReference type="PANTHER" id="PTHR22870:SF408">
    <property type="entry name" value="OS09G0560450 PROTEIN"/>
    <property type="match status" value="1"/>
</dbReference>
<dbReference type="Proteomes" id="UP000295497">
    <property type="component" value="Chromosome"/>
</dbReference>
<dbReference type="PRINTS" id="PR00633">
    <property type="entry name" value="RCCNDNSATION"/>
</dbReference>
<protein>
    <recommendedName>
        <fullName evidence="3">RCC1-like domain-containing protein</fullName>
    </recommendedName>
</protein>
<evidence type="ECO:0000313" key="5">
    <source>
        <dbReference type="Proteomes" id="UP000295497"/>
    </source>
</evidence>
<organism evidence="4 5">
    <name type="scientific">Sorangium cellulosum</name>
    <name type="common">Polyangium cellulosum</name>
    <dbReference type="NCBI Taxonomy" id="56"/>
    <lineage>
        <taxon>Bacteria</taxon>
        <taxon>Pseudomonadati</taxon>
        <taxon>Myxococcota</taxon>
        <taxon>Polyangia</taxon>
        <taxon>Polyangiales</taxon>
        <taxon>Polyangiaceae</taxon>
        <taxon>Sorangium</taxon>
    </lineage>
</organism>
<dbReference type="EMBL" id="CP012672">
    <property type="protein sequence ID" value="AUX37926.1"/>
    <property type="molecule type" value="Genomic_DNA"/>
</dbReference>
<dbReference type="InterPro" id="IPR009091">
    <property type="entry name" value="RCC1/BLIP-II"/>
</dbReference>
<feature type="signal peptide" evidence="2">
    <location>
        <begin position="1"/>
        <end position="21"/>
    </location>
</feature>
<reference evidence="4 5" key="1">
    <citation type="submission" date="2015-09" db="EMBL/GenBank/DDBJ databases">
        <title>Sorangium comparison.</title>
        <authorList>
            <person name="Zaburannyi N."/>
            <person name="Bunk B."/>
            <person name="Overmann J."/>
            <person name="Mueller R."/>
        </authorList>
    </citation>
    <scope>NUCLEOTIDE SEQUENCE [LARGE SCALE GENOMIC DNA]</scope>
    <source>
        <strain evidence="4 5">So ce836</strain>
    </source>
</reference>